<reference evidence="2 3" key="1">
    <citation type="submission" date="2024-01" db="EMBL/GenBank/DDBJ databases">
        <title>The complete chloroplast genome sequence of Lithospermum erythrorhizon: insights into the phylogenetic relationship among Boraginaceae species and the maternal lineages of purple gromwells.</title>
        <authorList>
            <person name="Okada T."/>
            <person name="Watanabe K."/>
        </authorList>
    </citation>
    <scope>NUCLEOTIDE SEQUENCE [LARGE SCALE GENOMIC DNA]</scope>
</reference>
<dbReference type="PANTHER" id="PTHR33116">
    <property type="entry name" value="REVERSE TRANSCRIPTASE ZINC-BINDING DOMAIN-CONTAINING PROTEIN-RELATED-RELATED"/>
    <property type="match status" value="1"/>
</dbReference>
<organism evidence="2 3">
    <name type="scientific">Lithospermum erythrorhizon</name>
    <name type="common">Purple gromwell</name>
    <name type="synonym">Lithospermum officinale var. erythrorhizon</name>
    <dbReference type="NCBI Taxonomy" id="34254"/>
    <lineage>
        <taxon>Eukaryota</taxon>
        <taxon>Viridiplantae</taxon>
        <taxon>Streptophyta</taxon>
        <taxon>Embryophyta</taxon>
        <taxon>Tracheophyta</taxon>
        <taxon>Spermatophyta</taxon>
        <taxon>Magnoliopsida</taxon>
        <taxon>eudicotyledons</taxon>
        <taxon>Gunneridae</taxon>
        <taxon>Pentapetalae</taxon>
        <taxon>asterids</taxon>
        <taxon>lamiids</taxon>
        <taxon>Boraginales</taxon>
        <taxon>Boraginaceae</taxon>
        <taxon>Boraginoideae</taxon>
        <taxon>Lithospermeae</taxon>
        <taxon>Lithospermum</taxon>
    </lineage>
</organism>
<dbReference type="PANTHER" id="PTHR33116:SF86">
    <property type="entry name" value="REVERSE TRANSCRIPTASE DOMAIN-CONTAINING PROTEIN"/>
    <property type="match status" value="1"/>
</dbReference>
<evidence type="ECO:0000313" key="2">
    <source>
        <dbReference type="EMBL" id="GAA0160774.1"/>
    </source>
</evidence>
<dbReference type="AlphaFoldDB" id="A0AAV3Q9L2"/>
<comment type="caution">
    <text evidence="2">The sequence shown here is derived from an EMBL/GenBank/DDBJ whole genome shotgun (WGS) entry which is preliminary data.</text>
</comment>
<sequence length="350" mass="39882">MDFVESLSYSLLINGAQLRHGYEPISHLLFSDDTLLFGEATESEARSILSILQQYELLSGQLVSTQKSAVTFSPNVSSSTRETISRVLGMQEVTTHGTYLGLPSTIDTSKKEDSKENRKMHWVVFYTLCKQKAEGGLGFRDTHAFNIALLSKYAWRIASDPGSQIALAYKAKYFPHTSFWNAKLGQSPSLTWRSLLTARDLLDKGAKWSVENGNIIEVWKHRSHGNITSIQPTTIVQKEPQYKKMWKLKIPEKVKKILWGALRNSLPTLDNLRRRKIDEGAKCILYNIDIETEIHCFNTCRFTKRVCKELRCKEEITGATSLLESYTIIDNLILENNSDLIQDTQQQLTR</sequence>
<dbReference type="EMBL" id="BAABME010003990">
    <property type="protein sequence ID" value="GAA0160774.1"/>
    <property type="molecule type" value="Genomic_DNA"/>
</dbReference>
<keyword evidence="3" id="KW-1185">Reference proteome</keyword>
<gene>
    <name evidence="2" type="ORF">LIER_17252</name>
</gene>
<accession>A0AAV3Q9L2</accession>
<evidence type="ECO:0000259" key="1">
    <source>
        <dbReference type="Pfam" id="PF13966"/>
    </source>
</evidence>
<protein>
    <recommendedName>
        <fullName evidence="1">Reverse transcriptase zinc-binding domain-containing protein</fullName>
    </recommendedName>
</protein>
<dbReference type="InterPro" id="IPR026960">
    <property type="entry name" value="RVT-Znf"/>
</dbReference>
<feature type="domain" description="Reverse transcriptase zinc-binding" evidence="1">
    <location>
        <begin position="237"/>
        <end position="306"/>
    </location>
</feature>
<proteinExistence type="predicted"/>
<dbReference type="Pfam" id="PF13966">
    <property type="entry name" value="zf-RVT"/>
    <property type="match status" value="1"/>
</dbReference>
<dbReference type="Proteomes" id="UP001454036">
    <property type="component" value="Unassembled WGS sequence"/>
</dbReference>
<evidence type="ECO:0000313" key="3">
    <source>
        <dbReference type="Proteomes" id="UP001454036"/>
    </source>
</evidence>
<name>A0AAV3Q9L2_LITER</name>